<evidence type="ECO:0000313" key="2">
    <source>
        <dbReference type="Proteomes" id="UP000633943"/>
    </source>
</evidence>
<protein>
    <submittedName>
        <fullName evidence="1">Uncharacterized protein</fullName>
    </submittedName>
</protein>
<dbReference type="RefSeq" id="WP_169203271.1">
    <property type="nucleotide sequence ID" value="NZ_CP059467.1"/>
</dbReference>
<dbReference type="Proteomes" id="UP000633943">
    <property type="component" value="Unassembled WGS sequence"/>
</dbReference>
<sequence>MIGKRTRYSFAQFLELQEPAVSIALFGKHDVQHLSLSPGQLLHDLLNTLRELDDRTLMLALSEIVATSGDLRARVNPKYRFDERMHDLAQCLLLDGYLIQDKKLLQADPSIADAAPLEDDLITALRTSSTPRAQDIITKINDSADAFRATPPDYNASLVNARVVLETLAGDVAADVASRLQGPATYNPSKWGEVLSFLRSSGEITTEEEKGLAGVFGFLSPGAHRPVGIPEDQMTRLGRSFALNMCWFLLKNHLAQTHRP</sequence>
<evidence type="ECO:0000313" key="1">
    <source>
        <dbReference type="EMBL" id="NMG16700.1"/>
    </source>
</evidence>
<name>A0ABX1NYW9_9RHOO</name>
<dbReference type="EMBL" id="WTVP01000044">
    <property type="protein sequence ID" value="NMG16700.1"/>
    <property type="molecule type" value="Genomic_DNA"/>
</dbReference>
<keyword evidence="2" id="KW-1185">Reference proteome</keyword>
<comment type="caution">
    <text evidence="1">The sequence shown here is derived from an EMBL/GenBank/DDBJ whole genome shotgun (WGS) entry which is preliminary data.</text>
</comment>
<gene>
    <name evidence="1" type="ORF">GPA24_14360</name>
</gene>
<accession>A0ABX1NYW9</accession>
<reference evidence="1 2" key="1">
    <citation type="submission" date="2019-12" db="EMBL/GenBank/DDBJ databases">
        <title>Comparative genomics gives insights into the taxonomy of the Azoarcus-Aromatoleum group and reveals separate origins of nif in the plant-associated Azoarcus and non-plant-associated Aromatoleum sub-groups.</title>
        <authorList>
            <person name="Lafos M."/>
            <person name="Maluk M."/>
            <person name="Batista M."/>
            <person name="Junghare M."/>
            <person name="Carmona M."/>
            <person name="Faoro H."/>
            <person name="Cruz L.M."/>
            <person name="Battistoni F."/>
            <person name="De Souza E."/>
            <person name="Pedrosa F."/>
            <person name="Chen W.-M."/>
            <person name="Poole P.S."/>
            <person name="Dixon R.A."/>
            <person name="James E.K."/>
        </authorList>
    </citation>
    <scope>NUCLEOTIDE SEQUENCE [LARGE SCALE GENOMIC DNA]</scope>
    <source>
        <strain evidence="1 2">PbN1</strain>
    </source>
</reference>
<organism evidence="1 2">
    <name type="scientific">Aromatoleum bremense</name>
    <dbReference type="NCBI Taxonomy" id="76115"/>
    <lineage>
        <taxon>Bacteria</taxon>
        <taxon>Pseudomonadati</taxon>
        <taxon>Pseudomonadota</taxon>
        <taxon>Betaproteobacteria</taxon>
        <taxon>Rhodocyclales</taxon>
        <taxon>Rhodocyclaceae</taxon>
        <taxon>Aromatoleum</taxon>
    </lineage>
</organism>
<proteinExistence type="predicted"/>